<sequence length="152" mass="15305">MQAEVLITDVTTGTGVTTGTTGTGITTVMIGTGTITGTTGTGMIAVTTGRTVALTKHRATVVTGASRSNQIVTMITVAVGAGVIISNHHNQAVMITGAVAATGITAGETIIHKLPKTVVLAAGRNARHGYNISSSIYIIKAIPVIGMAFAFL</sequence>
<protein>
    <submittedName>
        <fullName evidence="1">Uncharacterized protein</fullName>
    </submittedName>
</protein>
<gene>
    <name evidence="1" type="ORF">E2R65_12470</name>
</gene>
<dbReference type="AlphaFoldDB" id="A0A4Y8ABN5"/>
<evidence type="ECO:0000313" key="2">
    <source>
        <dbReference type="Proteomes" id="UP000297248"/>
    </source>
</evidence>
<organism evidence="1 2">
    <name type="scientific">Mucilaginibacter phyllosphaerae</name>
    <dbReference type="NCBI Taxonomy" id="1812349"/>
    <lineage>
        <taxon>Bacteria</taxon>
        <taxon>Pseudomonadati</taxon>
        <taxon>Bacteroidota</taxon>
        <taxon>Sphingobacteriia</taxon>
        <taxon>Sphingobacteriales</taxon>
        <taxon>Sphingobacteriaceae</taxon>
        <taxon>Mucilaginibacter</taxon>
    </lineage>
</organism>
<comment type="caution">
    <text evidence="1">The sequence shown here is derived from an EMBL/GenBank/DDBJ whole genome shotgun (WGS) entry which is preliminary data.</text>
</comment>
<dbReference type="Proteomes" id="UP000297248">
    <property type="component" value="Unassembled WGS sequence"/>
</dbReference>
<dbReference type="EMBL" id="SNQG01000004">
    <property type="protein sequence ID" value="TEW65937.1"/>
    <property type="molecule type" value="Genomic_DNA"/>
</dbReference>
<name>A0A4Y8ABN5_9SPHI</name>
<evidence type="ECO:0000313" key="1">
    <source>
        <dbReference type="EMBL" id="TEW65937.1"/>
    </source>
</evidence>
<proteinExistence type="predicted"/>
<accession>A0A4Y8ABN5</accession>
<reference evidence="1 2" key="1">
    <citation type="journal article" date="2016" name="Int. J. Syst. Evol. Microbiol.">
        <title>Proposal of Mucilaginibacter phyllosphaerae sp. nov. isolated from the phyllosphere of Galium album.</title>
        <authorList>
            <person name="Aydogan E.L."/>
            <person name="Busse H.J."/>
            <person name="Moser G."/>
            <person name="Muller C."/>
            <person name="Kampfer P."/>
            <person name="Glaeser S.P."/>
        </authorList>
    </citation>
    <scope>NUCLEOTIDE SEQUENCE [LARGE SCALE GENOMIC DNA]</scope>
    <source>
        <strain evidence="1 2">PP-F2FG21</strain>
    </source>
</reference>